<dbReference type="GO" id="GO:0016301">
    <property type="term" value="F:kinase activity"/>
    <property type="evidence" value="ECO:0007669"/>
    <property type="project" value="UniProtKB-KW"/>
</dbReference>
<accession>A0A2T0ZZX3</accession>
<protein>
    <submittedName>
        <fullName evidence="4">Sugar/nucleoside kinase (Ribokinase family)</fullName>
    </submittedName>
</protein>
<gene>
    <name evidence="4" type="ORF">CLV47_10716</name>
</gene>
<dbReference type="Proteomes" id="UP000237752">
    <property type="component" value="Unassembled WGS sequence"/>
</dbReference>
<dbReference type="RefSeq" id="WP_106348859.1">
    <property type="nucleotide sequence ID" value="NZ_PVUE01000007.1"/>
</dbReference>
<keyword evidence="1" id="KW-0808">Transferase</keyword>
<comment type="caution">
    <text evidence="4">The sequence shown here is derived from an EMBL/GenBank/DDBJ whole genome shotgun (WGS) entry which is preliminary data.</text>
</comment>
<evidence type="ECO:0000313" key="5">
    <source>
        <dbReference type="Proteomes" id="UP000237752"/>
    </source>
</evidence>
<dbReference type="SUPFAM" id="SSF53613">
    <property type="entry name" value="Ribokinase-like"/>
    <property type="match status" value="1"/>
</dbReference>
<feature type="domain" description="Carbohydrate kinase PfkB" evidence="3">
    <location>
        <begin position="8"/>
        <end position="299"/>
    </location>
</feature>
<dbReference type="PANTHER" id="PTHR10584">
    <property type="entry name" value="SUGAR KINASE"/>
    <property type="match status" value="1"/>
</dbReference>
<proteinExistence type="predicted"/>
<name>A0A2T0ZZX3_9ACTN</name>
<dbReference type="Gene3D" id="3.40.1190.20">
    <property type="match status" value="1"/>
</dbReference>
<evidence type="ECO:0000256" key="2">
    <source>
        <dbReference type="ARBA" id="ARBA00022777"/>
    </source>
</evidence>
<dbReference type="InterPro" id="IPR011611">
    <property type="entry name" value="PfkB_dom"/>
</dbReference>
<evidence type="ECO:0000313" key="4">
    <source>
        <dbReference type="EMBL" id="PRZ41890.1"/>
    </source>
</evidence>
<evidence type="ECO:0000259" key="3">
    <source>
        <dbReference type="Pfam" id="PF00294"/>
    </source>
</evidence>
<reference evidence="4 5" key="1">
    <citation type="submission" date="2018-03" db="EMBL/GenBank/DDBJ databases">
        <title>Genomic Encyclopedia of Archaeal and Bacterial Type Strains, Phase II (KMG-II): from individual species to whole genera.</title>
        <authorList>
            <person name="Goeker M."/>
        </authorList>
    </citation>
    <scope>NUCLEOTIDE SEQUENCE [LARGE SCALE GENOMIC DNA]</scope>
    <source>
        <strain evidence="4 5">DSM 100065</strain>
    </source>
</reference>
<dbReference type="PANTHER" id="PTHR10584:SF166">
    <property type="entry name" value="RIBOKINASE"/>
    <property type="match status" value="1"/>
</dbReference>
<dbReference type="EMBL" id="PVUE01000007">
    <property type="protein sequence ID" value="PRZ41890.1"/>
    <property type="molecule type" value="Genomic_DNA"/>
</dbReference>
<sequence>MTGRVIHTGQAIVDLVMNVDTLPPIGGDVFADHYALLAGGGFNVMAAARREGAEVIYAGGHGTGPFADVVRQAMNSEGVRVSSPQAADCDTGFCVALIDANAERTFVSTFGAEGHITADHLESAKVTADDIVYITGYSLYHTNNAATLGKWLPTVPIGASVVIDPSPMVGEIPDRVLAQTLARAAACTANEREARILLTRLTDSSATSPEEIVNRLADHLTATVIVRVGADGCWVAGPGLATELIPSIGVKAIDTNGAGDAHTGVLCADLSLGIDVRTALRRANVAAAIAVSRRGPATSPTRTEIDELIGE</sequence>
<organism evidence="4 5">
    <name type="scientific">Antricoccus suffuscus</name>
    <dbReference type="NCBI Taxonomy" id="1629062"/>
    <lineage>
        <taxon>Bacteria</taxon>
        <taxon>Bacillati</taxon>
        <taxon>Actinomycetota</taxon>
        <taxon>Actinomycetes</taxon>
        <taxon>Geodermatophilales</taxon>
        <taxon>Antricoccaceae</taxon>
        <taxon>Antricoccus</taxon>
    </lineage>
</organism>
<keyword evidence="2 4" id="KW-0418">Kinase</keyword>
<evidence type="ECO:0000256" key="1">
    <source>
        <dbReference type="ARBA" id="ARBA00022679"/>
    </source>
</evidence>
<dbReference type="GO" id="GO:0005829">
    <property type="term" value="C:cytosol"/>
    <property type="evidence" value="ECO:0007669"/>
    <property type="project" value="TreeGrafter"/>
</dbReference>
<dbReference type="InterPro" id="IPR029056">
    <property type="entry name" value="Ribokinase-like"/>
</dbReference>
<keyword evidence="5" id="KW-1185">Reference proteome</keyword>
<dbReference type="AlphaFoldDB" id="A0A2T0ZZX3"/>
<dbReference type="OrthoDB" id="8578462at2"/>
<dbReference type="Pfam" id="PF00294">
    <property type="entry name" value="PfkB"/>
    <property type="match status" value="1"/>
</dbReference>